<reference evidence="2 3" key="1">
    <citation type="journal article" date="2013" name="Genome Announc.">
        <title>Complete Genome Sequence of Glaciecola psychrophila Strain 170T.</title>
        <authorList>
            <person name="Yin J."/>
            <person name="Chen J."/>
            <person name="Liu G."/>
            <person name="Yu Y."/>
            <person name="Song L."/>
            <person name="Wang X."/>
            <person name="Qu X."/>
        </authorList>
    </citation>
    <scope>NUCLEOTIDE SEQUENCE [LARGE SCALE GENOMIC DNA]</scope>
    <source>
        <strain evidence="2 3">170</strain>
    </source>
</reference>
<gene>
    <name evidence="2" type="ORF">C427_3203</name>
</gene>
<dbReference type="HOGENOM" id="CLU_088237_0_0_6"/>
<dbReference type="RefSeq" id="WP_007641588.1">
    <property type="nucleotide sequence ID" value="NC_020514.1"/>
</dbReference>
<evidence type="ECO:0000259" key="1">
    <source>
        <dbReference type="Pfam" id="PF00551"/>
    </source>
</evidence>
<dbReference type="GO" id="GO:0004479">
    <property type="term" value="F:methionyl-tRNA formyltransferase activity"/>
    <property type="evidence" value="ECO:0007669"/>
    <property type="project" value="TreeGrafter"/>
</dbReference>
<dbReference type="InterPro" id="IPR036477">
    <property type="entry name" value="Formyl_transf_N_sf"/>
</dbReference>
<dbReference type="Pfam" id="PF00551">
    <property type="entry name" value="Formyl_trans_N"/>
    <property type="match status" value="1"/>
</dbReference>
<dbReference type="AlphaFoldDB" id="K7AB02"/>
<dbReference type="SUPFAM" id="SSF53328">
    <property type="entry name" value="Formyltransferase"/>
    <property type="match status" value="1"/>
</dbReference>
<dbReference type="OrthoDB" id="467573at2"/>
<dbReference type="Proteomes" id="UP000011864">
    <property type="component" value="Chromosome"/>
</dbReference>
<protein>
    <recommendedName>
        <fullName evidence="1">Formyl transferase N-terminal domain-containing protein</fullName>
    </recommendedName>
</protein>
<dbReference type="InterPro" id="IPR002376">
    <property type="entry name" value="Formyl_transf_N"/>
</dbReference>
<evidence type="ECO:0000313" key="2">
    <source>
        <dbReference type="EMBL" id="AGH45312.1"/>
    </source>
</evidence>
<dbReference type="EMBL" id="CP003837">
    <property type="protein sequence ID" value="AGH45312.1"/>
    <property type="molecule type" value="Genomic_DNA"/>
</dbReference>
<dbReference type="Gene3D" id="3.40.50.12230">
    <property type="match status" value="1"/>
</dbReference>
<dbReference type="STRING" id="1129794.C427_3203"/>
<proteinExistence type="predicted"/>
<accession>K7AB02</accession>
<organism evidence="2 3">
    <name type="scientific">Paraglaciecola psychrophila 170</name>
    <dbReference type="NCBI Taxonomy" id="1129794"/>
    <lineage>
        <taxon>Bacteria</taxon>
        <taxon>Pseudomonadati</taxon>
        <taxon>Pseudomonadota</taxon>
        <taxon>Gammaproteobacteria</taxon>
        <taxon>Alteromonadales</taxon>
        <taxon>Alteromonadaceae</taxon>
        <taxon>Paraglaciecola</taxon>
    </lineage>
</organism>
<feature type="domain" description="Formyl transferase N-terminal" evidence="1">
    <location>
        <begin position="101"/>
        <end position="185"/>
    </location>
</feature>
<sequence length="267" mass="30168">MRILILANKDIASNLALNTLFQTMRGQHQFQVLLSSSVGKNTINKPQCLLDLAFFEQSLFNQILFPALQHNPSTAASKHLSFNQFKILGIQVSDIHSINCQAGINQVNEFSPELIVSIRFGLILQSAVIEIPKFGVINLHSGELPTYRGVMATFRAMQQNVTECGTTLHYINDNGIDSGEIISISKQTLDYQRSYLYNTLSLYETGINDVVNAISKIEKSEKCESYSADSQGNYFSFPCEQELIDFQQRGHKLYEYRDVVDIAQNYY</sequence>
<dbReference type="PANTHER" id="PTHR11138">
    <property type="entry name" value="METHIONYL-TRNA FORMYLTRANSFERASE"/>
    <property type="match status" value="1"/>
</dbReference>
<name>K7AB02_9ALTE</name>
<dbReference type="KEGG" id="gps:C427_3203"/>
<keyword evidence="3" id="KW-1185">Reference proteome</keyword>
<evidence type="ECO:0000313" key="3">
    <source>
        <dbReference type="Proteomes" id="UP000011864"/>
    </source>
</evidence>
<dbReference type="PATRIC" id="fig|1129794.4.peg.3186"/>
<dbReference type="PANTHER" id="PTHR11138:SF5">
    <property type="entry name" value="METHIONYL-TRNA FORMYLTRANSFERASE, MITOCHONDRIAL"/>
    <property type="match status" value="1"/>
</dbReference>
<dbReference type="GO" id="GO:0005829">
    <property type="term" value="C:cytosol"/>
    <property type="evidence" value="ECO:0007669"/>
    <property type="project" value="TreeGrafter"/>
</dbReference>
<dbReference type="eggNOG" id="COG0223">
    <property type="taxonomic scope" value="Bacteria"/>
</dbReference>